<evidence type="ECO:0000256" key="2">
    <source>
        <dbReference type="SAM" id="Phobius"/>
    </source>
</evidence>
<proteinExistence type="predicted"/>
<accession>A0A0B8P2D8</accession>
<dbReference type="AlphaFoldDB" id="A0A0B8P2D8"/>
<evidence type="ECO:0000256" key="1">
    <source>
        <dbReference type="SAM" id="Coils"/>
    </source>
</evidence>
<sequence length="352" mass="39510">MKIEFKLDKQKAPTVDQGVKVTYGEAKRTGYRLRWFLLLAAIIGPSVAAAYWLFLPKVLTIAPGVVTYHAISLRVDSDSTIEEILVTEGEEVEQGDTLLRLKDEVLNTEIRYLTDEIQKLKEHLQLSEKDEQKIAIYEKAVSDASKNFEGVKQIKKKYDRYNAQRQVSTGDYAVVLNNYASAQNQLSQSQIALSDAKAEMENDLIAGDVAKTIRALENELLVKKTERRELTLQAPFDARVIQIADVVGKNMEEDDRVVTVADKEQAPEITAYLDAKYIDEAKLDSKAVVILPNGDKHDVVVSKPIELAAKLPSHLSKPFEGEQALIRVSLSFEDQPKDTSEFLEGMPVEVRF</sequence>
<dbReference type="InterPro" id="IPR050739">
    <property type="entry name" value="MFP"/>
</dbReference>
<comment type="caution">
    <text evidence="3">The sequence shown here is derived from an EMBL/GenBank/DDBJ whole genome shotgun (WGS) entry which is preliminary data.</text>
</comment>
<gene>
    <name evidence="3" type="ORF">JCM19232_724</name>
</gene>
<organism evidence="3 4">
    <name type="scientific">Vibrio ishigakensis</name>
    <dbReference type="NCBI Taxonomy" id="1481914"/>
    <lineage>
        <taxon>Bacteria</taxon>
        <taxon>Pseudomonadati</taxon>
        <taxon>Pseudomonadota</taxon>
        <taxon>Gammaproteobacteria</taxon>
        <taxon>Vibrionales</taxon>
        <taxon>Vibrionaceae</taxon>
        <taxon>Vibrio</taxon>
    </lineage>
</organism>
<reference evidence="3 4" key="2">
    <citation type="submission" date="2015-01" db="EMBL/GenBank/DDBJ databases">
        <authorList>
            <consortium name="NBRP consortium"/>
            <person name="Sawabe T."/>
            <person name="Meirelles P."/>
            <person name="Feng G."/>
            <person name="Sayaka M."/>
            <person name="Hattori M."/>
            <person name="Ohkuma M."/>
        </authorList>
    </citation>
    <scope>NUCLEOTIDE SEQUENCE [LARGE SCALE GENOMIC DNA]</scope>
    <source>
        <strain evidence="3 4">JCM19232</strain>
    </source>
</reference>
<dbReference type="PANTHER" id="PTHR30386:SF28">
    <property type="entry name" value="EXPORTED PROTEIN"/>
    <property type="match status" value="1"/>
</dbReference>
<evidence type="ECO:0000313" key="3">
    <source>
        <dbReference type="EMBL" id="GAM60391.1"/>
    </source>
</evidence>
<feature type="coiled-coil region" evidence="1">
    <location>
        <begin position="179"/>
        <end position="233"/>
    </location>
</feature>
<protein>
    <submittedName>
        <fullName evidence="3">Uncharacterized protein</fullName>
    </submittedName>
</protein>
<dbReference type="EMBL" id="BBSA01000001">
    <property type="protein sequence ID" value="GAM60391.1"/>
    <property type="molecule type" value="Genomic_DNA"/>
</dbReference>
<evidence type="ECO:0000313" key="4">
    <source>
        <dbReference type="Proteomes" id="UP000031670"/>
    </source>
</evidence>
<dbReference type="Proteomes" id="UP000031670">
    <property type="component" value="Unassembled WGS sequence"/>
</dbReference>
<keyword evidence="2" id="KW-0812">Transmembrane</keyword>
<keyword evidence="2" id="KW-0472">Membrane</keyword>
<feature type="transmembrane region" description="Helical" evidence="2">
    <location>
        <begin position="35"/>
        <end position="54"/>
    </location>
</feature>
<keyword evidence="1" id="KW-0175">Coiled coil</keyword>
<keyword evidence="2" id="KW-1133">Transmembrane helix</keyword>
<dbReference type="PANTHER" id="PTHR30386">
    <property type="entry name" value="MEMBRANE FUSION SUBUNIT OF EMRAB-TOLC MULTIDRUG EFFLUX PUMP"/>
    <property type="match status" value="1"/>
</dbReference>
<name>A0A0B8P2D8_9VIBR</name>
<reference evidence="3 4" key="1">
    <citation type="submission" date="2015-01" db="EMBL/GenBank/DDBJ databases">
        <title>Vibrio sp. C5 JCM 19232 whole genome shotgun sequence.</title>
        <authorList>
            <person name="Sawabe T."/>
            <person name="Meirelles P."/>
            <person name="Feng G."/>
            <person name="Sayaka M."/>
            <person name="Hattori M."/>
            <person name="Ohkuma M."/>
        </authorList>
    </citation>
    <scope>NUCLEOTIDE SEQUENCE [LARGE SCALE GENOMIC DNA]</scope>
    <source>
        <strain evidence="3 4">JCM19232</strain>
    </source>
</reference>
<dbReference type="PRINTS" id="PR01490">
    <property type="entry name" value="RTXTOXIND"/>
</dbReference>